<evidence type="ECO:0000256" key="3">
    <source>
        <dbReference type="SAM" id="Phobius"/>
    </source>
</evidence>
<accession>A0AAV3UB28</accession>
<dbReference type="Gene3D" id="3.40.50.1980">
    <property type="entry name" value="Nitrogenase molybdenum iron protein domain"/>
    <property type="match status" value="2"/>
</dbReference>
<feature type="transmembrane region" description="Helical" evidence="3">
    <location>
        <begin position="333"/>
        <end position="352"/>
    </location>
</feature>
<sequence>MKQLLLSAMLVVATLFGGVAVGPVGVAGAQETCSFPITETDATGTDVTVEEEPQRIVTLSPSAAQTMWEIGGQEKVVGVTKFSTHLDGANAKANVSGAGTTTVVPEKVVAQNPDLVLAPNVIPDQTVQKLREAGLTVYKFDEAKTIEDIYAKTELTGRLTGECDGADETVSWMKDRVNTVREAVSGEDSPKVLYVMSGGFTAGEGTFINKVIETAGATNVAAEADISGYKQISNEVVVQQQPEWFIVSAGAEVPNAYSETPAAKQNQTVSLNSNYVSQPAPRIVHPITKLAKTFHPEAFEQANVTTTAETTTTADSQGDTAGETTTESGGQPGFGGVGAVVAGALAVVALLARRV</sequence>
<dbReference type="NCBIfam" id="NF038402">
    <property type="entry name" value="TroA_like"/>
    <property type="match status" value="1"/>
</dbReference>
<evidence type="ECO:0000256" key="1">
    <source>
        <dbReference type="ARBA" id="ARBA00022729"/>
    </source>
</evidence>
<keyword evidence="1" id="KW-0732">Signal</keyword>
<dbReference type="PROSITE" id="PS50983">
    <property type="entry name" value="FE_B12_PBP"/>
    <property type="match status" value="1"/>
</dbReference>
<dbReference type="InterPro" id="IPR050902">
    <property type="entry name" value="ABC_Transporter_SBP"/>
</dbReference>
<feature type="compositionally biased region" description="Low complexity" evidence="2">
    <location>
        <begin position="305"/>
        <end position="314"/>
    </location>
</feature>
<comment type="caution">
    <text evidence="5">The sequence shown here is derived from an EMBL/GenBank/DDBJ whole genome shotgun (WGS) entry which is preliminary data.</text>
</comment>
<keyword evidence="6" id="KW-1185">Reference proteome</keyword>
<dbReference type="GeneID" id="68614805"/>
<dbReference type="Pfam" id="PF01497">
    <property type="entry name" value="Peripla_BP_2"/>
    <property type="match status" value="1"/>
</dbReference>
<dbReference type="NCBIfam" id="TIGR04281">
    <property type="entry name" value="peripla_PGF_1"/>
    <property type="match status" value="1"/>
</dbReference>
<dbReference type="InterPro" id="IPR026469">
    <property type="entry name" value="Peripla_PGF_1"/>
</dbReference>
<dbReference type="InterPro" id="IPR002491">
    <property type="entry name" value="ABC_transptr_periplasmic_BD"/>
</dbReference>
<keyword evidence="3" id="KW-1133">Transmembrane helix</keyword>
<name>A0AAV3UB28_9EURY</name>
<dbReference type="EMBL" id="BAABKX010000001">
    <property type="protein sequence ID" value="GAA5040458.1"/>
    <property type="molecule type" value="Genomic_DNA"/>
</dbReference>
<feature type="compositionally biased region" description="Polar residues" evidence="2">
    <location>
        <begin position="315"/>
        <end position="329"/>
    </location>
</feature>
<feature type="domain" description="Fe/B12 periplasmic-binding" evidence="4">
    <location>
        <begin position="55"/>
        <end position="298"/>
    </location>
</feature>
<keyword evidence="3" id="KW-0472">Membrane</keyword>
<proteinExistence type="predicted"/>
<dbReference type="Proteomes" id="UP001501729">
    <property type="component" value="Unassembled WGS sequence"/>
</dbReference>
<evidence type="ECO:0000313" key="5">
    <source>
        <dbReference type="EMBL" id="GAA5040458.1"/>
    </source>
</evidence>
<evidence type="ECO:0000259" key="4">
    <source>
        <dbReference type="PROSITE" id="PS50983"/>
    </source>
</evidence>
<gene>
    <name evidence="5" type="ORF">GCM10025751_01090</name>
</gene>
<feature type="region of interest" description="Disordered" evidence="2">
    <location>
        <begin position="303"/>
        <end position="333"/>
    </location>
</feature>
<dbReference type="GO" id="GO:0071281">
    <property type="term" value="P:cellular response to iron ion"/>
    <property type="evidence" value="ECO:0007669"/>
    <property type="project" value="TreeGrafter"/>
</dbReference>
<keyword evidence="3" id="KW-0812">Transmembrane</keyword>
<evidence type="ECO:0000313" key="6">
    <source>
        <dbReference type="Proteomes" id="UP001501729"/>
    </source>
</evidence>
<dbReference type="PANTHER" id="PTHR30535:SF34">
    <property type="entry name" value="MOLYBDATE-BINDING PROTEIN MOLA"/>
    <property type="match status" value="1"/>
</dbReference>
<dbReference type="PANTHER" id="PTHR30535">
    <property type="entry name" value="VITAMIN B12-BINDING PROTEIN"/>
    <property type="match status" value="1"/>
</dbReference>
<organism evidence="5 6">
    <name type="scientific">Haladaptatus pallidirubidus</name>
    <dbReference type="NCBI Taxonomy" id="1008152"/>
    <lineage>
        <taxon>Archaea</taxon>
        <taxon>Methanobacteriati</taxon>
        <taxon>Methanobacteriota</taxon>
        <taxon>Stenosarchaea group</taxon>
        <taxon>Halobacteria</taxon>
        <taxon>Halobacteriales</taxon>
        <taxon>Haladaptataceae</taxon>
        <taxon>Haladaptatus</taxon>
    </lineage>
</organism>
<evidence type="ECO:0000256" key="2">
    <source>
        <dbReference type="SAM" id="MobiDB-lite"/>
    </source>
</evidence>
<dbReference type="InterPro" id="IPR054828">
    <property type="entry name" value="Vit_B12_bind_prot"/>
</dbReference>
<protein>
    <submittedName>
        <fullName evidence="5">PGF-CTERM-anchored ABC transporter substrate-binding protein</fullName>
    </submittedName>
</protein>
<dbReference type="AlphaFoldDB" id="A0AAV3UB28"/>
<dbReference type="SUPFAM" id="SSF53807">
    <property type="entry name" value="Helical backbone' metal receptor"/>
    <property type="match status" value="1"/>
</dbReference>
<reference evidence="5 6" key="1">
    <citation type="journal article" date="2019" name="Int. J. Syst. Evol. Microbiol.">
        <title>The Global Catalogue of Microorganisms (GCM) 10K type strain sequencing project: providing services to taxonomists for standard genome sequencing and annotation.</title>
        <authorList>
            <consortium name="The Broad Institute Genomics Platform"/>
            <consortium name="The Broad Institute Genome Sequencing Center for Infectious Disease"/>
            <person name="Wu L."/>
            <person name="Ma J."/>
        </authorList>
    </citation>
    <scope>NUCLEOTIDE SEQUENCE [LARGE SCALE GENOMIC DNA]</scope>
    <source>
        <strain evidence="5 6">JCM 17504</strain>
    </source>
</reference>
<dbReference type="RefSeq" id="WP_227774754.1">
    <property type="nucleotide sequence ID" value="NZ_BAABKX010000001.1"/>
</dbReference>